<evidence type="ECO:0000256" key="1">
    <source>
        <dbReference type="SAM" id="Phobius"/>
    </source>
</evidence>
<accession>A0A6L9L136</accession>
<protein>
    <recommendedName>
        <fullName evidence="4">UbiA family prenyltransferase</fullName>
    </recommendedName>
</protein>
<dbReference type="EMBL" id="JAAFZH010000001">
    <property type="protein sequence ID" value="NDU94225.1"/>
    <property type="molecule type" value="Genomic_DNA"/>
</dbReference>
<keyword evidence="3" id="KW-1185">Reference proteome</keyword>
<feature type="transmembrane region" description="Helical" evidence="1">
    <location>
        <begin position="79"/>
        <end position="99"/>
    </location>
</feature>
<dbReference type="Proteomes" id="UP000474175">
    <property type="component" value="Unassembled WGS sequence"/>
</dbReference>
<evidence type="ECO:0000313" key="3">
    <source>
        <dbReference type="Proteomes" id="UP000474175"/>
    </source>
</evidence>
<feature type="transmembrane region" description="Helical" evidence="1">
    <location>
        <begin position="130"/>
        <end position="149"/>
    </location>
</feature>
<reference evidence="2 3" key="1">
    <citation type="submission" date="2020-02" db="EMBL/GenBank/DDBJ databases">
        <title>Draft genome sequence of two Spirosoma agri KCTC 52727 and Spirosoma terrae KCTC 52035.</title>
        <authorList>
            <person name="Rojas J."/>
            <person name="Ambika Manirajan B."/>
            <person name="Suarez C."/>
            <person name="Ratering S."/>
            <person name="Schnell S."/>
        </authorList>
    </citation>
    <scope>NUCLEOTIDE SEQUENCE [LARGE SCALE GENOMIC DNA]</scope>
    <source>
        <strain evidence="2 3">KCTC 52035</strain>
    </source>
</reference>
<feature type="transmembrane region" description="Helical" evidence="1">
    <location>
        <begin position="105"/>
        <end position="123"/>
    </location>
</feature>
<proteinExistence type="predicted"/>
<feature type="transmembrane region" description="Helical" evidence="1">
    <location>
        <begin position="36"/>
        <end position="53"/>
    </location>
</feature>
<dbReference type="AlphaFoldDB" id="A0A6L9L136"/>
<keyword evidence="1" id="KW-1133">Transmembrane helix</keyword>
<feature type="transmembrane region" description="Helical" evidence="1">
    <location>
        <begin position="206"/>
        <end position="223"/>
    </location>
</feature>
<sequence length="275" mass="31162">MITPLRNAYYLSLPVVFGAVLSNKMAARLSDVTPVHWATPVVLAVAVFIIYTLDRLLDIQKSGYTQTPRHQFHQHYEPLLWRVLLGAAVLGIVLAFFLPKSVVKFGIVLGGVCAAYVAAVYRLPERHPALLLKEPLVAILYSVGVWGSVWVQRPETNGIEIAQFFMFLGIAFQNLLLFAVMENREQPQRPAFSLATELGLERSDTVLRWLTFLVIATGLTLCFLTEDRFAQRSAIMLAIMSLTLYGIQRYPAYFLKHERYRWLGDAVFWFPALVL</sequence>
<comment type="caution">
    <text evidence="2">The sequence shown here is derived from an EMBL/GenBank/DDBJ whole genome shotgun (WGS) entry which is preliminary data.</text>
</comment>
<name>A0A6L9L136_9BACT</name>
<evidence type="ECO:0008006" key="4">
    <source>
        <dbReference type="Google" id="ProtNLM"/>
    </source>
</evidence>
<keyword evidence="1" id="KW-0472">Membrane</keyword>
<keyword evidence="1" id="KW-0812">Transmembrane</keyword>
<evidence type="ECO:0000313" key="2">
    <source>
        <dbReference type="EMBL" id="NDU94225.1"/>
    </source>
</evidence>
<dbReference type="RefSeq" id="WP_163943665.1">
    <property type="nucleotide sequence ID" value="NZ_JAAFZH010000001.1"/>
</dbReference>
<organism evidence="2 3">
    <name type="scientific">Spirosoma terrae</name>
    <dbReference type="NCBI Taxonomy" id="1968276"/>
    <lineage>
        <taxon>Bacteria</taxon>
        <taxon>Pseudomonadati</taxon>
        <taxon>Bacteroidota</taxon>
        <taxon>Cytophagia</taxon>
        <taxon>Cytophagales</taxon>
        <taxon>Cytophagaceae</taxon>
        <taxon>Spirosoma</taxon>
    </lineage>
</organism>
<feature type="transmembrane region" description="Helical" evidence="1">
    <location>
        <begin position="161"/>
        <end position="180"/>
    </location>
</feature>
<gene>
    <name evidence="2" type="ORF">GK108_05010</name>
</gene>
<feature type="transmembrane region" description="Helical" evidence="1">
    <location>
        <begin position="229"/>
        <end position="247"/>
    </location>
</feature>